<dbReference type="Proteomes" id="UP000821866">
    <property type="component" value="Unassembled WGS sequence"/>
</dbReference>
<sequence length="182" mass="20994">MPPEQKSADDASEVANRMPTSMPHRRRLFPAAAQEESDLTRVMASWCWEQCDRAQHWSVFKDPKKCRLRSRSRSSPTIYYRTWTPFASTTPPCLSSHSQLDAGAGKSWWCCWSVPRSSFNLNTRRHEPQAAGGRGGDNATPVRRGHMDRGHVILRSHYGHWLRPRLSERRAWSLPRGLWTPK</sequence>
<protein>
    <submittedName>
        <fullName evidence="2">Uncharacterized protein</fullName>
    </submittedName>
</protein>
<dbReference type="EMBL" id="JABSTU010006887">
    <property type="protein sequence ID" value="KAH7931618.1"/>
    <property type="molecule type" value="Genomic_DNA"/>
</dbReference>
<reference evidence="2" key="1">
    <citation type="journal article" date="2020" name="Cell">
        <title>Large-Scale Comparative Analyses of Tick Genomes Elucidate Their Genetic Diversity and Vector Capacities.</title>
        <authorList>
            <consortium name="Tick Genome and Microbiome Consortium (TIGMIC)"/>
            <person name="Jia N."/>
            <person name="Wang J."/>
            <person name="Shi W."/>
            <person name="Du L."/>
            <person name="Sun Y."/>
            <person name="Zhan W."/>
            <person name="Jiang J.F."/>
            <person name="Wang Q."/>
            <person name="Zhang B."/>
            <person name="Ji P."/>
            <person name="Bell-Sakyi L."/>
            <person name="Cui X.M."/>
            <person name="Yuan T.T."/>
            <person name="Jiang B.G."/>
            <person name="Yang W.F."/>
            <person name="Lam T.T."/>
            <person name="Chang Q.C."/>
            <person name="Ding S.J."/>
            <person name="Wang X.J."/>
            <person name="Zhu J.G."/>
            <person name="Ruan X.D."/>
            <person name="Zhao L."/>
            <person name="Wei J.T."/>
            <person name="Ye R.Z."/>
            <person name="Que T.C."/>
            <person name="Du C.H."/>
            <person name="Zhou Y.H."/>
            <person name="Cheng J.X."/>
            <person name="Dai P.F."/>
            <person name="Guo W.B."/>
            <person name="Han X.H."/>
            <person name="Huang E.J."/>
            <person name="Li L.F."/>
            <person name="Wei W."/>
            <person name="Gao Y.C."/>
            <person name="Liu J.Z."/>
            <person name="Shao H.Z."/>
            <person name="Wang X."/>
            <person name="Wang C.C."/>
            <person name="Yang T.C."/>
            <person name="Huo Q.B."/>
            <person name="Li W."/>
            <person name="Chen H.Y."/>
            <person name="Chen S.E."/>
            <person name="Zhou L.G."/>
            <person name="Ni X.B."/>
            <person name="Tian J.H."/>
            <person name="Sheng Y."/>
            <person name="Liu T."/>
            <person name="Pan Y.S."/>
            <person name="Xia L.Y."/>
            <person name="Li J."/>
            <person name="Zhao F."/>
            <person name="Cao W.C."/>
        </authorList>
    </citation>
    <scope>NUCLEOTIDE SEQUENCE</scope>
    <source>
        <strain evidence="2">Rmic-2018</strain>
    </source>
</reference>
<comment type="caution">
    <text evidence="2">The sequence shown here is derived from an EMBL/GenBank/DDBJ whole genome shotgun (WGS) entry which is preliminary data.</text>
</comment>
<reference evidence="2" key="2">
    <citation type="submission" date="2021-09" db="EMBL/GenBank/DDBJ databases">
        <authorList>
            <person name="Jia N."/>
            <person name="Wang J."/>
            <person name="Shi W."/>
            <person name="Du L."/>
            <person name="Sun Y."/>
            <person name="Zhan W."/>
            <person name="Jiang J."/>
            <person name="Wang Q."/>
            <person name="Zhang B."/>
            <person name="Ji P."/>
            <person name="Sakyi L.B."/>
            <person name="Cui X."/>
            <person name="Yuan T."/>
            <person name="Jiang B."/>
            <person name="Yang W."/>
            <person name="Lam T.T.-Y."/>
            <person name="Chang Q."/>
            <person name="Ding S."/>
            <person name="Wang X."/>
            <person name="Zhu J."/>
            <person name="Ruan X."/>
            <person name="Zhao L."/>
            <person name="Wei J."/>
            <person name="Que T."/>
            <person name="Du C."/>
            <person name="Cheng J."/>
            <person name="Dai P."/>
            <person name="Han X."/>
            <person name="Huang E."/>
            <person name="Gao Y."/>
            <person name="Liu J."/>
            <person name="Shao H."/>
            <person name="Ye R."/>
            <person name="Li L."/>
            <person name="Wei W."/>
            <person name="Wang X."/>
            <person name="Wang C."/>
            <person name="Huo Q."/>
            <person name="Li W."/>
            <person name="Guo W."/>
            <person name="Chen H."/>
            <person name="Chen S."/>
            <person name="Zhou L."/>
            <person name="Zhou L."/>
            <person name="Ni X."/>
            <person name="Tian J."/>
            <person name="Zhou Y."/>
            <person name="Sheng Y."/>
            <person name="Liu T."/>
            <person name="Pan Y."/>
            <person name="Xia L."/>
            <person name="Li J."/>
            <person name="Zhao F."/>
            <person name="Cao W."/>
        </authorList>
    </citation>
    <scope>NUCLEOTIDE SEQUENCE</scope>
    <source>
        <strain evidence="2">Rmic-2018</strain>
        <tissue evidence="2">Larvae</tissue>
    </source>
</reference>
<organism evidence="2 3">
    <name type="scientific">Rhipicephalus microplus</name>
    <name type="common">Cattle tick</name>
    <name type="synonym">Boophilus microplus</name>
    <dbReference type="NCBI Taxonomy" id="6941"/>
    <lineage>
        <taxon>Eukaryota</taxon>
        <taxon>Metazoa</taxon>
        <taxon>Ecdysozoa</taxon>
        <taxon>Arthropoda</taxon>
        <taxon>Chelicerata</taxon>
        <taxon>Arachnida</taxon>
        <taxon>Acari</taxon>
        <taxon>Parasitiformes</taxon>
        <taxon>Ixodida</taxon>
        <taxon>Ixodoidea</taxon>
        <taxon>Ixodidae</taxon>
        <taxon>Rhipicephalinae</taxon>
        <taxon>Rhipicephalus</taxon>
        <taxon>Boophilus</taxon>
    </lineage>
</organism>
<dbReference type="AlphaFoldDB" id="A0A9J6CTU8"/>
<accession>A0A9J6CTU8</accession>
<keyword evidence="3" id="KW-1185">Reference proteome</keyword>
<name>A0A9J6CTU8_RHIMP</name>
<evidence type="ECO:0000256" key="1">
    <source>
        <dbReference type="SAM" id="MobiDB-lite"/>
    </source>
</evidence>
<feature type="region of interest" description="Disordered" evidence="1">
    <location>
        <begin position="123"/>
        <end position="144"/>
    </location>
</feature>
<evidence type="ECO:0000313" key="2">
    <source>
        <dbReference type="EMBL" id="KAH7931618.1"/>
    </source>
</evidence>
<evidence type="ECO:0000313" key="3">
    <source>
        <dbReference type="Proteomes" id="UP000821866"/>
    </source>
</evidence>
<proteinExistence type="predicted"/>
<gene>
    <name evidence="2" type="ORF">HPB51_029786</name>
</gene>
<feature type="region of interest" description="Disordered" evidence="1">
    <location>
        <begin position="1"/>
        <end position="20"/>
    </location>
</feature>